<dbReference type="PROSITE" id="PS50280">
    <property type="entry name" value="SET"/>
    <property type="match status" value="1"/>
</dbReference>
<dbReference type="Gene3D" id="2.170.270.10">
    <property type="entry name" value="SET domain"/>
    <property type="match status" value="1"/>
</dbReference>
<sequence length="471" mass="52814">MTTIDLTQITQKLLHDSPGDDGISLDTSQGLDDATFNKWAKRFGLDPEGSNYIVRPNQFHDFDDASFDPDADGDVPIGYMTMPPPSKRAITETEGNDDEFGTECILRYSLKEHIFSYPHFPSPIPRPEKPAYEIRESPGKGVGMYALRALSAGELIIAERPMLLGPPAVNVQLVWRRGFTHEDKSKVSLLEWEKLLETVFKRMPPENQKAYMELANSHTHDGSGPLLGRFRTNGLGIDTLVDPFRTSHAIHSGICKDISRVNHSCGPNAGRAFDIATFCFELRAARPISAGEEITIHYCSVMDKCSLRQDQLKPYGFRCTCPSCTNHVVSDKRRASLHSLAPLFMQWMQDRSLPGDYVIKECLRLIAVIKEEGLETHPLYREYLELISKCYDALGDVGQSVSFLRQLKLFDKVNKSPLYASYALKQLGEQLIALSRARVPPESEKKKKKKSKKKAAKPADAAPEPLEETVD</sequence>
<feature type="region of interest" description="Disordered" evidence="1">
    <location>
        <begin position="438"/>
        <end position="471"/>
    </location>
</feature>
<dbReference type="InterPro" id="IPR001214">
    <property type="entry name" value="SET_dom"/>
</dbReference>
<dbReference type="AlphaFoldDB" id="A0A164QNG2"/>
<dbReference type="SUPFAM" id="SSF82199">
    <property type="entry name" value="SET domain"/>
    <property type="match status" value="1"/>
</dbReference>
<dbReference type="Gene3D" id="1.10.220.160">
    <property type="match status" value="1"/>
</dbReference>
<dbReference type="SMART" id="SM00317">
    <property type="entry name" value="SET"/>
    <property type="match status" value="1"/>
</dbReference>
<dbReference type="PANTHER" id="PTHR47332:SF4">
    <property type="entry name" value="SET DOMAIN-CONTAINING PROTEIN 5"/>
    <property type="match status" value="1"/>
</dbReference>
<feature type="domain" description="SET" evidence="2">
    <location>
        <begin position="130"/>
        <end position="299"/>
    </location>
</feature>
<organism evidence="3 4">
    <name type="scientific">Sistotremastrum niveocremeum HHB9708</name>
    <dbReference type="NCBI Taxonomy" id="1314777"/>
    <lineage>
        <taxon>Eukaryota</taxon>
        <taxon>Fungi</taxon>
        <taxon>Dikarya</taxon>
        <taxon>Basidiomycota</taxon>
        <taxon>Agaricomycotina</taxon>
        <taxon>Agaricomycetes</taxon>
        <taxon>Sistotremastrales</taxon>
        <taxon>Sistotremastraceae</taxon>
        <taxon>Sertulicium</taxon>
        <taxon>Sertulicium niveocremeum</taxon>
    </lineage>
</organism>
<feature type="compositionally biased region" description="Basic residues" evidence="1">
    <location>
        <begin position="446"/>
        <end position="456"/>
    </location>
</feature>
<name>A0A164QNG2_9AGAM</name>
<proteinExistence type="predicted"/>
<evidence type="ECO:0000259" key="2">
    <source>
        <dbReference type="PROSITE" id="PS50280"/>
    </source>
</evidence>
<reference evidence="3 4" key="1">
    <citation type="journal article" date="2016" name="Mol. Biol. Evol.">
        <title>Comparative Genomics of Early-Diverging Mushroom-Forming Fungi Provides Insights into the Origins of Lignocellulose Decay Capabilities.</title>
        <authorList>
            <person name="Nagy L.G."/>
            <person name="Riley R."/>
            <person name="Tritt A."/>
            <person name="Adam C."/>
            <person name="Daum C."/>
            <person name="Floudas D."/>
            <person name="Sun H."/>
            <person name="Yadav J.S."/>
            <person name="Pangilinan J."/>
            <person name="Larsson K.H."/>
            <person name="Matsuura K."/>
            <person name="Barry K."/>
            <person name="Labutti K."/>
            <person name="Kuo R."/>
            <person name="Ohm R.A."/>
            <person name="Bhattacharya S.S."/>
            <person name="Shirouzu T."/>
            <person name="Yoshinaga Y."/>
            <person name="Martin F.M."/>
            <person name="Grigoriev I.V."/>
            <person name="Hibbett D.S."/>
        </authorList>
    </citation>
    <scope>NUCLEOTIDE SEQUENCE [LARGE SCALE GENOMIC DNA]</scope>
    <source>
        <strain evidence="3 4">HHB9708</strain>
    </source>
</reference>
<gene>
    <name evidence="3" type="ORF">SISNIDRAFT_458495</name>
</gene>
<dbReference type="OrthoDB" id="5945798at2759"/>
<evidence type="ECO:0000313" key="4">
    <source>
        <dbReference type="Proteomes" id="UP000076722"/>
    </source>
</evidence>
<dbReference type="PANTHER" id="PTHR47332">
    <property type="entry name" value="SET DOMAIN-CONTAINING PROTEIN 5"/>
    <property type="match status" value="1"/>
</dbReference>
<evidence type="ECO:0000313" key="3">
    <source>
        <dbReference type="EMBL" id="KZS89818.1"/>
    </source>
</evidence>
<dbReference type="InterPro" id="IPR053185">
    <property type="entry name" value="SET_domain_protein"/>
</dbReference>
<protein>
    <submittedName>
        <fullName evidence="3">SET domain-containing protein</fullName>
    </submittedName>
</protein>
<keyword evidence="4" id="KW-1185">Reference proteome</keyword>
<dbReference type="EMBL" id="KV419425">
    <property type="protein sequence ID" value="KZS89818.1"/>
    <property type="molecule type" value="Genomic_DNA"/>
</dbReference>
<dbReference type="InterPro" id="IPR046341">
    <property type="entry name" value="SET_dom_sf"/>
</dbReference>
<dbReference type="Pfam" id="PF00856">
    <property type="entry name" value="SET"/>
    <property type="match status" value="1"/>
</dbReference>
<dbReference type="Proteomes" id="UP000076722">
    <property type="component" value="Unassembled WGS sequence"/>
</dbReference>
<evidence type="ECO:0000256" key="1">
    <source>
        <dbReference type="SAM" id="MobiDB-lite"/>
    </source>
</evidence>
<dbReference type="STRING" id="1314777.A0A164QNG2"/>
<accession>A0A164QNG2</accession>